<dbReference type="RefSeq" id="WP_107034779.1">
    <property type="nucleotide sequence ID" value="NZ_CAONGC010000042.1"/>
</dbReference>
<comment type="caution">
    <text evidence="3">The sequence shown here is derived from an EMBL/GenBank/DDBJ whole genome shotgun (WGS) entry which is preliminary data.</text>
</comment>
<dbReference type="GO" id="GO:0003676">
    <property type="term" value="F:nucleic acid binding"/>
    <property type="evidence" value="ECO:0007669"/>
    <property type="project" value="InterPro"/>
</dbReference>
<dbReference type="InterPro" id="IPR003156">
    <property type="entry name" value="DHHA1_dom"/>
</dbReference>
<dbReference type="Gene3D" id="3.10.310.30">
    <property type="match status" value="1"/>
</dbReference>
<protein>
    <submittedName>
        <fullName evidence="3">DHH family phosphoesterase</fullName>
    </submittedName>
</protein>
<dbReference type="Pfam" id="PF01368">
    <property type="entry name" value="DHH"/>
    <property type="match status" value="1"/>
</dbReference>
<feature type="domain" description="DDH" evidence="1">
    <location>
        <begin position="25"/>
        <end position="175"/>
    </location>
</feature>
<dbReference type="GeneID" id="93424246"/>
<evidence type="ECO:0000259" key="2">
    <source>
        <dbReference type="Pfam" id="PF02272"/>
    </source>
</evidence>
<accession>A0A2V1J3A6</accession>
<sequence length="345" mass="38427">MELQRSIDIPDIEQFTKFVTEGSQFVITCHMTPDGDALGSSLGLCHILRRMGKSAVVVTPDTPASTLDFLPGFQEIVIASRYPERVRRMLADADTIVCLDFNSLKRIDRLAPMIERCEAAKILIDHHLNPDDFADLTISRPEQSSTCALLFHILWQAGLYDLLDEESATCIYTGMLTDTGNFSYNSNDPDLYSIISLLLAKGLDKDEVYTLAWNTHRAESLRINGYALYRKMQIFPDHQLAVIILDRKELNEFSYVKGDTEGLVNRPLAVPGVTWSVYLRQDEADFVKVSMRSKGRFPVNLVCERLFGGGGHLNAAGGEFTGTAAAALEKIMGALDDFDKHLDPA</sequence>
<dbReference type="EMBL" id="PUBV01000001">
    <property type="protein sequence ID" value="PWB09727.1"/>
    <property type="molecule type" value="Genomic_DNA"/>
</dbReference>
<dbReference type="InterPro" id="IPR051319">
    <property type="entry name" value="Oligoribo/pAp-PDE_c-di-AMP_PDE"/>
</dbReference>
<keyword evidence="4" id="KW-1185">Reference proteome</keyword>
<dbReference type="AlphaFoldDB" id="A0A2V1J3A6"/>
<dbReference type="Pfam" id="PF02272">
    <property type="entry name" value="DHHA1"/>
    <property type="match status" value="1"/>
</dbReference>
<reference evidence="4" key="1">
    <citation type="submission" date="2018-02" db="EMBL/GenBank/DDBJ databases">
        <authorList>
            <person name="Clavel T."/>
            <person name="Strowig T."/>
        </authorList>
    </citation>
    <scope>NUCLEOTIDE SEQUENCE [LARGE SCALE GENOMIC DNA]</scope>
    <source>
        <strain evidence="4">DSM 100764</strain>
    </source>
</reference>
<evidence type="ECO:0000313" key="3">
    <source>
        <dbReference type="EMBL" id="PWB09727.1"/>
    </source>
</evidence>
<evidence type="ECO:0000259" key="1">
    <source>
        <dbReference type="Pfam" id="PF01368"/>
    </source>
</evidence>
<dbReference type="InterPro" id="IPR038763">
    <property type="entry name" value="DHH_sf"/>
</dbReference>
<name>A0A2V1J3A6_9BACT</name>
<organism evidence="3 4">
    <name type="scientific">Paramuribaculum intestinale</name>
    <dbReference type="NCBI Taxonomy" id="2094151"/>
    <lineage>
        <taxon>Bacteria</taxon>
        <taxon>Pseudomonadati</taxon>
        <taxon>Bacteroidota</taxon>
        <taxon>Bacteroidia</taxon>
        <taxon>Bacteroidales</taxon>
        <taxon>Muribaculaceae</taxon>
        <taxon>Paramuribaculum</taxon>
    </lineage>
</organism>
<gene>
    <name evidence="3" type="ORF">C5O25_00535</name>
</gene>
<feature type="domain" description="DHHA1" evidence="2">
    <location>
        <begin position="257"/>
        <end position="336"/>
    </location>
</feature>
<dbReference type="PANTHER" id="PTHR47618:SF1">
    <property type="entry name" value="BIFUNCTIONAL OLIGORIBONUCLEASE AND PAP PHOSPHATASE NRNA"/>
    <property type="match status" value="1"/>
</dbReference>
<evidence type="ECO:0000313" key="4">
    <source>
        <dbReference type="Proteomes" id="UP000244925"/>
    </source>
</evidence>
<dbReference type="SUPFAM" id="SSF64182">
    <property type="entry name" value="DHH phosphoesterases"/>
    <property type="match status" value="1"/>
</dbReference>
<dbReference type="Gene3D" id="3.90.1640.10">
    <property type="entry name" value="inorganic pyrophosphatase (n-terminal core)"/>
    <property type="match status" value="1"/>
</dbReference>
<dbReference type="InterPro" id="IPR001667">
    <property type="entry name" value="DDH_dom"/>
</dbReference>
<dbReference type="PANTHER" id="PTHR47618">
    <property type="entry name" value="BIFUNCTIONAL OLIGORIBONUCLEASE AND PAP PHOSPHATASE NRNA"/>
    <property type="match status" value="1"/>
</dbReference>
<dbReference type="Proteomes" id="UP000244925">
    <property type="component" value="Unassembled WGS sequence"/>
</dbReference>
<proteinExistence type="predicted"/>